<dbReference type="RefSeq" id="XP_042922112.1">
    <property type="nucleotide sequence ID" value="XM_043065111.1"/>
</dbReference>
<dbReference type="EMBL" id="CM008969">
    <property type="protein sequence ID" value="PNW79988.1"/>
    <property type="molecule type" value="Genomic_DNA"/>
</dbReference>
<evidence type="ECO:0000313" key="2">
    <source>
        <dbReference type="Proteomes" id="UP000006906"/>
    </source>
</evidence>
<protein>
    <submittedName>
        <fullName evidence="1">Uncharacterized protein</fullName>
    </submittedName>
</protein>
<organism evidence="1 2">
    <name type="scientific">Chlamydomonas reinhardtii</name>
    <name type="common">Chlamydomonas smithii</name>
    <dbReference type="NCBI Taxonomy" id="3055"/>
    <lineage>
        <taxon>Eukaryota</taxon>
        <taxon>Viridiplantae</taxon>
        <taxon>Chlorophyta</taxon>
        <taxon>core chlorophytes</taxon>
        <taxon>Chlorophyceae</taxon>
        <taxon>CS clade</taxon>
        <taxon>Chlamydomonadales</taxon>
        <taxon>Chlamydomonadaceae</taxon>
        <taxon>Chlamydomonas</taxon>
    </lineage>
</organism>
<dbReference type="Gramene" id="PNW79988">
    <property type="protein sequence ID" value="PNW79988"/>
    <property type="gene ID" value="CHLRE_08g373407v5"/>
</dbReference>
<dbReference type="GeneID" id="66054443"/>
<name>A0A2K3DHG8_CHLRE</name>
<dbReference type="Proteomes" id="UP000006906">
    <property type="component" value="Chromosome 8"/>
</dbReference>
<proteinExistence type="predicted"/>
<dbReference type="KEGG" id="cre:CHLRE_08g373407v5"/>
<gene>
    <name evidence="1" type="ORF">CHLRE_08g373407v5</name>
</gene>
<sequence>MSNPKNQQAAIASAVDALARGQGAIAELLVIQNLPAGLRGCKQACITTAAQLDKLIGPGTAAALERDRVSKAFEELPPQQCVQGQAASLGTAQQLSFHRRGRAWADELVQLGVRRKPRSLHPRRPAGRFWMTSSSAMTSLETQQLQAMTSLETKQQQAMASLETKQLHCCRP</sequence>
<dbReference type="InParanoid" id="A0A2K3DHG8"/>
<keyword evidence="2" id="KW-1185">Reference proteome</keyword>
<reference evidence="1 2" key="1">
    <citation type="journal article" date="2007" name="Science">
        <title>The Chlamydomonas genome reveals the evolution of key animal and plant functions.</title>
        <authorList>
            <person name="Merchant S.S."/>
            <person name="Prochnik S.E."/>
            <person name="Vallon O."/>
            <person name="Harris E.H."/>
            <person name="Karpowicz S.J."/>
            <person name="Witman G.B."/>
            <person name="Terry A."/>
            <person name="Salamov A."/>
            <person name="Fritz-Laylin L.K."/>
            <person name="Marechal-Drouard L."/>
            <person name="Marshall W.F."/>
            <person name="Qu L.H."/>
            <person name="Nelson D.R."/>
            <person name="Sanderfoot A.A."/>
            <person name="Spalding M.H."/>
            <person name="Kapitonov V.V."/>
            <person name="Ren Q."/>
            <person name="Ferris P."/>
            <person name="Lindquist E."/>
            <person name="Shapiro H."/>
            <person name="Lucas S.M."/>
            <person name="Grimwood J."/>
            <person name="Schmutz J."/>
            <person name="Cardol P."/>
            <person name="Cerutti H."/>
            <person name="Chanfreau G."/>
            <person name="Chen C.L."/>
            <person name="Cognat V."/>
            <person name="Croft M.T."/>
            <person name="Dent R."/>
            <person name="Dutcher S."/>
            <person name="Fernandez E."/>
            <person name="Fukuzawa H."/>
            <person name="Gonzalez-Ballester D."/>
            <person name="Gonzalez-Halphen D."/>
            <person name="Hallmann A."/>
            <person name="Hanikenne M."/>
            <person name="Hippler M."/>
            <person name="Inwood W."/>
            <person name="Jabbari K."/>
            <person name="Kalanon M."/>
            <person name="Kuras R."/>
            <person name="Lefebvre P.A."/>
            <person name="Lemaire S.D."/>
            <person name="Lobanov A.V."/>
            <person name="Lohr M."/>
            <person name="Manuell A."/>
            <person name="Meier I."/>
            <person name="Mets L."/>
            <person name="Mittag M."/>
            <person name="Mittelmeier T."/>
            <person name="Moroney J.V."/>
            <person name="Moseley J."/>
            <person name="Napoli C."/>
            <person name="Nedelcu A.M."/>
            <person name="Niyogi K."/>
            <person name="Novoselov S.V."/>
            <person name="Paulsen I.T."/>
            <person name="Pazour G."/>
            <person name="Purton S."/>
            <person name="Ral J.P."/>
            <person name="Riano-Pachon D.M."/>
            <person name="Riekhof W."/>
            <person name="Rymarquis L."/>
            <person name="Schroda M."/>
            <person name="Stern D."/>
            <person name="Umen J."/>
            <person name="Willows R."/>
            <person name="Wilson N."/>
            <person name="Zimmer S.L."/>
            <person name="Allmer J."/>
            <person name="Balk J."/>
            <person name="Bisova K."/>
            <person name="Chen C.J."/>
            <person name="Elias M."/>
            <person name="Gendler K."/>
            <person name="Hauser C."/>
            <person name="Lamb M.R."/>
            <person name="Ledford H."/>
            <person name="Long J.C."/>
            <person name="Minagawa J."/>
            <person name="Page M.D."/>
            <person name="Pan J."/>
            <person name="Pootakham W."/>
            <person name="Roje S."/>
            <person name="Rose A."/>
            <person name="Stahlberg E."/>
            <person name="Terauchi A.M."/>
            <person name="Yang P."/>
            <person name="Ball S."/>
            <person name="Bowler C."/>
            <person name="Dieckmann C.L."/>
            <person name="Gladyshev V.N."/>
            <person name="Green P."/>
            <person name="Jorgensen R."/>
            <person name="Mayfield S."/>
            <person name="Mueller-Roeber B."/>
            <person name="Rajamani S."/>
            <person name="Sayre R.T."/>
            <person name="Brokstein P."/>
            <person name="Dubchak I."/>
            <person name="Goodstein D."/>
            <person name="Hornick L."/>
            <person name="Huang Y.W."/>
            <person name="Jhaveri J."/>
            <person name="Luo Y."/>
            <person name="Martinez D."/>
            <person name="Ngau W.C."/>
            <person name="Otillar B."/>
            <person name="Poliakov A."/>
            <person name="Porter A."/>
            <person name="Szajkowski L."/>
            <person name="Werner G."/>
            <person name="Zhou K."/>
            <person name="Grigoriev I.V."/>
            <person name="Rokhsar D.S."/>
            <person name="Grossman A.R."/>
        </authorList>
    </citation>
    <scope>NUCLEOTIDE SEQUENCE [LARGE SCALE GENOMIC DNA]</scope>
    <source>
        <strain evidence="2">CC-503</strain>
    </source>
</reference>
<dbReference type="AlphaFoldDB" id="A0A2K3DHG8"/>
<evidence type="ECO:0000313" key="1">
    <source>
        <dbReference type="EMBL" id="PNW79988.1"/>
    </source>
</evidence>
<accession>A0A2K3DHG8</accession>